<evidence type="ECO:0000256" key="5">
    <source>
        <dbReference type="ARBA" id="ARBA00022777"/>
    </source>
</evidence>
<protein>
    <recommendedName>
        <fullName evidence="1">non-specific serine/threonine protein kinase</fullName>
        <ecNumber evidence="1">2.7.11.1</ecNumber>
    </recommendedName>
</protein>
<dbReference type="InterPro" id="IPR050660">
    <property type="entry name" value="NEK_Ser/Thr_kinase"/>
</dbReference>
<comment type="catalytic activity">
    <reaction evidence="7">
        <text>L-threonyl-[protein] + ATP = O-phospho-L-threonyl-[protein] + ADP + H(+)</text>
        <dbReference type="Rhea" id="RHEA:46608"/>
        <dbReference type="Rhea" id="RHEA-COMP:11060"/>
        <dbReference type="Rhea" id="RHEA-COMP:11605"/>
        <dbReference type="ChEBI" id="CHEBI:15378"/>
        <dbReference type="ChEBI" id="CHEBI:30013"/>
        <dbReference type="ChEBI" id="CHEBI:30616"/>
        <dbReference type="ChEBI" id="CHEBI:61977"/>
        <dbReference type="ChEBI" id="CHEBI:456216"/>
        <dbReference type="EC" id="2.7.11.1"/>
    </reaction>
</comment>
<dbReference type="EMBL" id="VDLU01000001">
    <property type="protein sequence ID" value="TNJ29757.1"/>
    <property type="molecule type" value="Genomic_DNA"/>
</dbReference>
<comment type="catalytic activity">
    <reaction evidence="8">
        <text>L-seryl-[protein] + ATP = O-phospho-L-seryl-[protein] + ADP + H(+)</text>
        <dbReference type="Rhea" id="RHEA:17989"/>
        <dbReference type="Rhea" id="RHEA-COMP:9863"/>
        <dbReference type="Rhea" id="RHEA-COMP:11604"/>
        <dbReference type="ChEBI" id="CHEBI:15378"/>
        <dbReference type="ChEBI" id="CHEBI:29999"/>
        <dbReference type="ChEBI" id="CHEBI:30616"/>
        <dbReference type="ChEBI" id="CHEBI:83421"/>
        <dbReference type="ChEBI" id="CHEBI:456216"/>
        <dbReference type="EC" id="2.7.11.1"/>
    </reaction>
</comment>
<keyword evidence="9" id="KW-0040">ANK repeat</keyword>
<dbReference type="EC" id="2.7.11.1" evidence="1"/>
<dbReference type="InterPro" id="IPR011009">
    <property type="entry name" value="Kinase-like_dom_sf"/>
</dbReference>
<dbReference type="SUPFAM" id="SSF56112">
    <property type="entry name" value="Protein kinase-like (PK-like)"/>
    <property type="match status" value="1"/>
</dbReference>
<dbReference type="VEuPathDB" id="GiardiaDB:GMRT_11453"/>
<evidence type="ECO:0000256" key="1">
    <source>
        <dbReference type="ARBA" id="ARBA00012513"/>
    </source>
</evidence>
<evidence type="ECO:0000256" key="7">
    <source>
        <dbReference type="ARBA" id="ARBA00047899"/>
    </source>
</evidence>
<sequence>MDEYEGIVQDGYEIECLIGQGSVGRVFRARDLEQDKLYAYKIVPYEHGEMRKRLEEKIYLTRQLSHPNIIKIHKVFHSAEAMEFHIIMDLCEGGDMRALIDSYVRQNKRFSEGTVWLYLAQTLSALAYLHCPFKPGIKSCGRIIHRDIKPANIFITQGSTLILGDFDICKNLGRHSLADAMIGTPCYMAPEILLEMDNKYTEKADIWGLGLILYELLSLKRLVTGNTVEETCNTIRSLSFPVIIESASIDMNEVLNGMLDIDPTTRLSAFELLMHPKILMYVERLYGKQFIHGLTEVILPHTTDVGTNSLLSSLPSVTRGGESDLQVLLDKQINKTPLMVAAEQGNSTAITSHLSKYLGRKDIRGYTALMYAAENGHVDCVRILAEHESGAHNMDGYTALLLAVQQKRTNIARFLLAEAQETLPNGCTALMLAASQGCLDLVKLLVRYECKQTLTDGTTALMLAANSGNTTCVKALAKYELRMQNASGYTALMIAVLKGNYDAVKILMKEAGCRMPDGTTALIHAIEKGYGAIVTLLLKKEKELSRANGDSPYTIALRLGRTDFAELISPSAIIHTARPVDGDANRANFTYV</sequence>
<dbReference type="PANTHER" id="PTHR43671:SF98">
    <property type="entry name" value="SERINE_THREONINE-PROTEIN KINASE NEK11"/>
    <property type="match status" value="1"/>
</dbReference>
<dbReference type="Gene3D" id="1.25.40.20">
    <property type="entry name" value="Ankyrin repeat-containing domain"/>
    <property type="match status" value="2"/>
</dbReference>
<evidence type="ECO:0000313" key="11">
    <source>
        <dbReference type="EMBL" id="TNJ29757.1"/>
    </source>
</evidence>
<keyword evidence="2" id="KW-0723">Serine/threonine-protein kinase</keyword>
<dbReference type="InterPro" id="IPR008271">
    <property type="entry name" value="Ser/Thr_kinase_AS"/>
</dbReference>
<gene>
    <name evidence="11" type="ORF">GMRT_11453</name>
</gene>
<reference evidence="11 12" key="1">
    <citation type="submission" date="2019-05" db="EMBL/GenBank/DDBJ databases">
        <title>The compact genome of Giardia muris reveals important steps in the evolution of intestinal protozoan parasites.</title>
        <authorList>
            <person name="Xu F."/>
            <person name="Jimenez-Gonzalez A."/>
            <person name="Einarsson E."/>
            <person name="Astvaldsson A."/>
            <person name="Peirasmaki D."/>
            <person name="Eckmann L."/>
            <person name="Andersson J.O."/>
            <person name="Svard S.G."/>
            <person name="Jerlstrom-Hultqvist J."/>
        </authorList>
    </citation>
    <scope>NUCLEOTIDE SEQUENCE [LARGE SCALE GENOMIC DNA]</scope>
    <source>
        <strain evidence="11 12">Roberts-Thomson</strain>
    </source>
</reference>
<proteinExistence type="predicted"/>
<dbReference type="Proteomes" id="UP000315496">
    <property type="component" value="Chromosome 1"/>
</dbReference>
<dbReference type="PANTHER" id="PTHR43671">
    <property type="entry name" value="SERINE/THREONINE-PROTEIN KINASE NEK"/>
    <property type="match status" value="1"/>
</dbReference>
<dbReference type="AlphaFoldDB" id="A0A4Z1T9D2"/>
<evidence type="ECO:0000256" key="6">
    <source>
        <dbReference type="ARBA" id="ARBA00022840"/>
    </source>
</evidence>
<dbReference type="PROSITE" id="PS50297">
    <property type="entry name" value="ANK_REP_REGION"/>
    <property type="match status" value="1"/>
</dbReference>
<feature type="repeat" description="ANK" evidence="9">
    <location>
        <begin position="425"/>
        <end position="457"/>
    </location>
</feature>
<keyword evidence="5 11" id="KW-0418">Kinase</keyword>
<evidence type="ECO:0000313" key="12">
    <source>
        <dbReference type="Proteomes" id="UP000315496"/>
    </source>
</evidence>
<dbReference type="Pfam" id="PF00069">
    <property type="entry name" value="Pkinase"/>
    <property type="match status" value="1"/>
</dbReference>
<dbReference type="OrthoDB" id="248923at2759"/>
<dbReference type="PROSITE" id="PS00108">
    <property type="entry name" value="PROTEIN_KINASE_ST"/>
    <property type="match status" value="1"/>
</dbReference>
<evidence type="ECO:0000256" key="9">
    <source>
        <dbReference type="PROSITE-ProRule" id="PRU00023"/>
    </source>
</evidence>
<evidence type="ECO:0000256" key="2">
    <source>
        <dbReference type="ARBA" id="ARBA00022527"/>
    </source>
</evidence>
<dbReference type="GO" id="GO:0005524">
    <property type="term" value="F:ATP binding"/>
    <property type="evidence" value="ECO:0007669"/>
    <property type="project" value="UniProtKB-KW"/>
</dbReference>
<dbReference type="PROSITE" id="PS50088">
    <property type="entry name" value="ANK_REPEAT"/>
    <property type="match status" value="2"/>
</dbReference>
<accession>A0A4Z1T9D2</accession>
<dbReference type="InterPro" id="IPR036770">
    <property type="entry name" value="Ankyrin_rpt-contain_sf"/>
</dbReference>
<evidence type="ECO:0000259" key="10">
    <source>
        <dbReference type="PROSITE" id="PS50011"/>
    </source>
</evidence>
<dbReference type="SMART" id="SM00248">
    <property type="entry name" value="ANK"/>
    <property type="match status" value="7"/>
</dbReference>
<keyword evidence="4" id="KW-0547">Nucleotide-binding</keyword>
<dbReference type="SUPFAM" id="SSF48403">
    <property type="entry name" value="Ankyrin repeat"/>
    <property type="match status" value="1"/>
</dbReference>
<dbReference type="GO" id="GO:0004674">
    <property type="term" value="F:protein serine/threonine kinase activity"/>
    <property type="evidence" value="ECO:0007669"/>
    <property type="project" value="UniProtKB-KW"/>
</dbReference>
<feature type="domain" description="Protein kinase" evidence="10">
    <location>
        <begin position="12"/>
        <end position="278"/>
    </location>
</feature>
<name>A0A4Z1T9D2_GIAMU</name>
<organism evidence="11 12">
    <name type="scientific">Giardia muris</name>
    <dbReference type="NCBI Taxonomy" id="5742"/>
    <lineage>
        <taxon>Eukaryota</taxon>
        <taxon>Metamonada</taxon>
        <taxon>Diplomonadida</taxon>
        <taxon>Hexamitidae</taxon>
        <taxon>Giardiinae</taxon>
        <taxon>Giardia</taxon>
    </lineage>
</organism>
<evidence type="ECO:0000256" key="3">
    <source>
        <dbReference type="ARBA" id="ARBA00022679"/>
    </source>
</evidence>
<dbReference type="PROSITE" id="PS50011">
    <property type="entry name" value="PROTEIN_KINASE_DOM"/>
    <property type="match status" value="1"/>
</dbReference>
<dbReference type="InterPro" id="IPR000719">
    <property type="entry name" value="Prot_kinase_dom"/>
</dbReference>
<evidence type="ECO:0000256" key="8">
    <source>
        <dbReference type="ARBA" id="ARBA00048679"/>
    </source>
</evidence>
<comment type="caution">
    <text evidence="11">The sequence shown here is derived from an EMBL/GenBank/DDBJ whole genome shotgun (WGS) entry which is preliminary data.</text>
</comment>
<keyword evidence="6" id="KW-0067">ATP-binding</keyword>
<dbReference type="Pfam" id="PF12796">
    <property type="entry name" value="Ank_2"/>
    <property type="match status" value="2"/>
</dbReference>
<keyword evidence="12" id="KW-1185">Reference proteome</keyword>
<keyword evidence="3" id="KW-0808">Transferase</keyword>
<dbReference type="SMART" id="SM00220">
    <property type="entry name" value="S_TKc"/>
    <property type="match status" value="1"/>
</dbReference>
<dbReference type="InterPro" id="IPR002110">
    <property type="entry name" value="Ankyrin_rpt"/>
</dbReference>
<dbReference type="Gene3D" id="1.10.510.10">
    <property type="entry name" value="Transferase(Phosphotransferase) domain 1"/>
    <property type="match status" value="1"/>
</dbReference>
<evidence type="ECO:0000256" key="4">
    <source>
        <dbReference type="ARBA" id="ARBA00022741"/>
    </source>
</evidence>
<feature type="repeat" description="ANK" evidence="9">
    <location>
        <begin position="364"/>
        <end position="396"/>
    </location>
</feature>